<dbReference type="RefSeq" id="WP_039003359.1">
    <property type="nucleotide sequence ID" value="NZ_CP014327.1"/>
</dbReference>
<dbReference type="AlphaFoldDB" id="A0A126UXK8"/>
<accession>A0A126UXK8</accession>
<dbReference type="EMBL" id="CP014327">
    <property type="protein sequence ID" value="AML50802.1"/>
    <property type="molecule type" value="Genomic_DNA"/>
</dbReference>
<reference evidence="1 2" key="1">
    <citation type="submission" date="2016-02" db="EMBL/GenBank/DDBJ databases">
        <title>Complete genome sequence of Halocynthiibacter arcticus PAMC 20958t from arctic marine sediment.</title>
        <authorList>
            <person name="Lee Y.M."/>
            <person name="Baek K."/>
            <person name="Lee H.K."/>
            <person name="Shin S.C."/>
        </authorList>
    </citation>
    <scope>NUCLEOTIDE SEQUENCE [LARGE SCALE GENOMIC DNA]</scope>
    <source>
        <strain evidence="1">PAMC 20958</strain>
    </source>
</reference>
<evidence type="ECO:0008006" key="3">
    <source>
        <dbReference type="Google" id="ProtNLM"/>
    </source>
</evidence>
<name>A0A126UXK8_9RHOB</name>
<dbReference type="KEGG" id="hat:RC74_05455"/>
<organism evidence="1 2">
    <name type="scientific">Falsihalocynthiibacter arcticus</name>
    <dbReference type="NCBI Taxonomy" id="1579316"/>
    <lineage>
        <taxon>Bacteria</taxon>
        <taxon>Pseudomonadati</taxon>
        <taxon>Pseudomonadota</taxon>
        <taxon>Alphaproteobacteria</taxon>
        <taxon>Rhodobacterales</taxon>
        <taxon>Roseobacteraceae</taxon>
        <taxon>Falsihalocynthiibacter</taxon>
    </lineage>
</organism>
<keyword evidence="2" id="KW-1185">Reference proteome</keyword>
<dbReference type="STRING" id="1579316.RC74_05455"/>
<dbReference type="OrthoDB" id="8479681at2"/>
<evidence type="ECO:0000313" key="1">
    <source>
        <dbReference type="EMBL" id="AML50802.1"/>
    </source>
</evidence>
<dbReference type="InterPro" id="IPR021959">
    <property type="entry name" value="DUF3576"/>
</dbReference>
<dbReference type="Pfam" id="PF12100">
    <property type="entry name" value="DUF3576"/>
    <property type="match status" value="1"/>
</dbReference>
<dbReference type="Proteomes" id="UP000070371">
    <property type="component" value="Chromosome"/>
</dbReference>
<gene>
    <name evidence="1" type="ORF">RC74_05455</name>
</gene>
<sequence>MVASKFFKWFSSILLVVGISACDSEPIPQLQPFQESYEETPTTVWDIFDNNANPNTQIEVNKYLWNAALEILDFLPVQDVDPFSGIFITGYGTPPGGSQSYRAAVYIQDPALDARSLNVALQSSGGRAVSAETQRAIEDAILTRARQLRLRDGNL</sequence>
<evidence type="ECO:0000313" key="2">
    <source>
        <dbReference type="Proteomes" id="UP000070371"/>
    </source>
</evidence>
<protein>
    <recommendedName>
        <fullName evidence="3">DUF3576 domain-containing protein</fullName>
    </recommendedName>
</protein>
<dbReference type="PROSITE" id="PS51257">
    <property type="entry name" value="PROKAR_LIPOPROTEIN"/>
    <property type="match status" value="1"/>
</dbReference>
<proteinExistence type="predicted"/>